<protein>
    <submittedName>
        <fullName evidence="6">Bacteriohemerythrin</fullName>
    </submittedName>
</protein>
<dbReference type="InterPro" id="IPR012827">
    <property type="entry name" value="Hemerythrin_metal-bd"/>
</dbReference>
<evidence type="ECO:0000313" key="7">
    <source>
        <dbReference type="Proteomes" id="UP000434582"/>
    </source>
</evidence>
<dbReference type="Pfam" id="PF01814">
    <property type="entry name" value="Hemerythrin"/>
    <property type="match status" value="1"/>
</dbReference>
<dbReference type="AlphaFoldDB" id="A0A7X1ZDU8"/>
<dbReference type="Gene3D" id="1.20.120.50">
    <property type="entry name" value="Hemerythrin-like"/>
    <property type="match status" value="1"/>
</dbReference>
<dbReference type="GO" id="GO:0046872">
    <property type="term" value="F:metal ion binding"/>
    <property type="evidence" value="ECO:0007669"/>
    <property type="project" value="UniProtKB-KW"/>
</dbReference>
<gene>
    <name evidence="6" type="ORF">GHC57_09375</name>
</gene>
<keyword evidence="2" id="KW-0561">Oxygen transport</keyword>
<keyword evidence="4" id="KW-0408">Iron</keyword>
<dbReference type="InterPro" id="IPR012312">
    <property type="entry name" value="Hemerythrin-like"/>
</dbReference>
<dbReference type="EMBL" id="WIVE01000025">
    <property type="protein sequence ID" value="MQX36725.1"/>
    <property type="molecule type" value="Genomic_DNA"/>
</dbReference>
<comment type="caution">
    <text evidence="6">The sequence shown here is derived from an EMBL/GenBank/DDBJ whole genome shotgun (WGS) entry which is preliminary data.</text>
</comment>
<dbReference type="PANTHER" id="PTHR37164:SF1">
    <property type="entry name" value="BACTERIOHEMERYTHRIN"/>
    <property type="match status" value="1"/>
</dbReference>
<dbReference type="NCBIfam" id="TIGR02481">
    <property type="entry name" value="hemeryth_dom"/>
    <property type="match status" value="1"/>
</dbReference>
<dbReference type="GO" id="GO:0005344">
    <property type="term" value="F:oxygen carrier activity"/>
    <property type="evidence" value="ECO:0007669"/>
    <property type="project" value="UniProtKB-KW"/>
</dbReference>
<keyword evidence="2" id="KW-0813">Transport</keyword>
<evidence type="ECO:0000259" key="5">
    <source>
        <dbReference type="Pfam" id="PF01814"/>
    </source>
</evidence>
<accession>A0A7X1ZDU8</accession>
<comment type="similarity">
    <text evidence="1">Belongs to the hemerythrin family.</text>
</comment>
<proteinExistence type="inferred from homology"/>
<name>A0A7X1ZDU8_9PROT</name>
<dbReference type="CDD" id="cd12107">
    <property type="entry name" value="Hemerythrin"/>
    <property type="match status" value="1"/>
</dbReference>
<reference evidence="6 7" key="1">
    <citation type="submission" date="2019-10" db="EMBL/GenBank/DDBJ databases">
        <title>Draft whole-genome sequence of the purple nonsulfur photosynthetic bacterium Roseospira navarrensis DSM 15114.</title>
        <authorList>
            <person name="Kyndt J.A."/>
            <person name="Meyer T.E."/>
        </authorList>
    </citation>
    <scope>NUCLEOTIDE SEQUENCE [LARGE SCALE GENOMIC DNA]</scope>
    <source>
        <strain evidence="6 7">DSM 15114</strain>
    </source>
</reference>
<dbReference type="PROSITE" id="PS00550">
    <property type="entry name" value="HEMERYTHRINS"/>
    <property type="match status" value="1"/>
</dbReference>
<evidence type="ECO:0000313" key="6">
    <source>
        <dbReference type="EMBL" id="MQX36725.1"/>
    </source>
</evidence>
<evidence type="ECO:0000256" key="2">
    <source>
        <dbReference type="ARBA" id="ARBA00022621"/>
    </source>
</evidence>
<dbReference type="InterPro" id="IPR016131">
    <property type="entry name" value="Haemerythrin_Fe_BS"/>
</dbReference>
<dbReference type="PANTHER" id="PTHR37164">
    <property type="entry name" value="BACTERIOHEMERYTHRIN"/>
    <property type="match status" value="1"/>
</dbReference>
<dbReference type="OrthoDB" id="7305302at2"/>
<dbReference type="NCBIfam" id="NF033749">
    <property type="entry name" value="bact_hemeryth"/>
    <property type="match status" value="1"/>
</dbReference>
<dbReference type="Proteomes" id="UP000434582">
    <property type="component" value="Unassembled WGS sequence"/>
</dbReference>
<dbReference type="InterPro" id="IPR035938">
    <property type="entry name" value="Hemerythrin-like_sf"/>
</dbReference>
<organism evidence="6 7">
    <name type="scientific">Roseospira navarrensis</name>
    <dbReference type="NCBI Taxonomy" id="140058"/>
    <lineage>
        <taxon>Bacteria</taxon>
        <taxon>Pseudomonadati</taxon>
        <taxon>Pseudomonadota</taxon>
        <taxon>Alphaproteobacteria</taxon>
        <taxon>Rhodospirillales</taxon>
        <taxon>Rhodospirillaceae</taxon>
        <taxon>Roseospira</taxon>
    </lineage>
</organism>
<dbReference type="InterPro" id="IPR050669">
    <property type="entry name" value="Hemerythrin"/>
</dbReference>
<evidence type="ECO:0000256" key="4">
    <source>
        <dbReference type="ARBA" id="ARBA00023004"/>
    </source>
</evidence>
<keyword evidence="3" id="KW-0479">Metal-binding</keyword>
<keyword evidence="7" id="KW-1185">Reference proteome</keyword>
<evidence type="ECO:0000256" key="1">
    <source>
        <dbReference type="ARBA" id="ARBA00010587"/>
    </source>
</evidence>
<feature type="domain" description="Hemerythrin-like" evidence="5">
    <location>
        <begin position="50"/>
        <end position="158"/>
    </location>
</feature>
<evidence type="ECO:0000256" key="3">
    <source>
        <dbReference type="ARBA" id="ARBA00022723"/>
    </source>
</evidence>
<sequence>MTVARPSPYSGDGRIRPALENGQGYTFGGQDVIMAGLEWSDDLSVGYGPIDEEHKKLIDLVNDLDAAVSSGQDADVVGGFLEELINYTVYHFRNEERIMEAHGYPDALAHKVQHTELTEAAEDLQTRFLDGDHDLADTLIPFLTDWLTGHIMVTDRALGRYVAGKA</sequence>
<dbReference type="SUPFAM" id="SSF47188">
    <property type="entry name" value="Hemerythrin-like"/>
    <property type="match status" value="1"/>
</dbReference>